<accession>A0A8T2UAQ2</accession>
<name>A0A8T2UAQ2_CERRI</name>
<dbReference type="AlphaFoldDB" id="A0A8T2UAQ2"/>
<reference evidence="2" key="1">
    <citation type="submission" date="2021-08" db="EMBL/GenBank/DDBJ databases">
        <title>WGS assembly of Ceratopteris richardii.</title>
        <authorList>
            <person name="Marchant D.B."/>
            <person name="Chen G."/>
            <person name="Jenkins J."/>
            <person name="Shu S."/>
            <person name="Leebens-Mack J."/>
            <person name="Grimwood J."/>
            <person name="Schmutz J."/>
            <person name="Soltis P."/>
            <person name="Soltis D."/>
            <person name="Chen Z.-H."/>
        </authorList>
    </citation>
    <scope>NUCLEOTIDE SEQUENCE</scope>
    <source>
        <strain evidence="2">Whitten #5841</strain>
        <tissue evidence="2">Leaf</tissue>
    </source>
</reference>
<evidence type="ECO:0000256" key="1">
    <source>
        <dbReference type="SAM" id="MobiDB-lite"/>
    </source>
</evidence>
<dbReference type="EMBL" id="CM035414">
    <property type="protein sequence ID" value="KAH7429579.1"/>
    <property type="molecule type" value="Genomic_DNA"/>
</dbReference>
<proteinExistence type="predicted"/>
<sequence length="107" mass="12401">MSPRVRKLIRISAILQQMRRIIDLQLQKHSTVDTNNVKHNMKKIIAARRPDHRECICQADDFHIACCQGLEGRRFLLLKCHGKQGAFSGMSRPSQHRWKCGSTSYRS</sequence>
<organism evidence="2 3">
    <name type="scientific">Ceratopteris richardii</name>
    <name type="common">Triangle waterfern</name>
    <dbReference type="NCBI Taxonomy" id="49495"/>
    <lineage>
        <taxon>Eukaryota</taxon>
        <taxon>Viridiplantae</taxon>
        <taxon>Streptophyta</taxon>
        <taxon>Embryophyta</taxon>
        <taxon>Tracheophyta</taxon>
        <taxon>Polypodiopsida</taxon>
        <taxon>Polypodiidae</taxon>
        <taxon>Polypodiales</taxon>
        <taxon>Pteridineae</taxon>
        <taxon>Pteridaceae</taxon>
        <taxon>Parkerioideae</taxon>
        <taxon>Ceratopteris</taxon>
    </lineage>
</organism>
<feature type="region of interest" description="Disordered" evidence="1">
    <location>
        <begin position="86"/>
        <end position="107"/>
    </location>
</feature>
<evidence type="ECO:0000313" key="3">
    <source>
        <dbReference type="Proteomes" id="UP000825935"/>
    </source>
</evidence>
<dbReference type="Proteomes" id="UP000825935">
    <property type="component" value="Chromosome 9"/>
</dbReference>
<evidence type="ECO:0000313" key="2">
    <source>
        <dbReference type="EMBL" id="KAH7429579.1"/>
    </source>
</evidence>
<protein>
    <submittedName>
        <fullName evidence="2">Uncharacterized protein</fullName>
    </submittedName>
</protein>
<keyword evidence="3" id="KW-1185">Reference proteome</keyword>
<gene>
    <name evidence="2" type="ORF">KP509_09G057000</name>
</gene>
<comment type="caution">
    <text evidence="2">The sequence shown here is derived from an EMBL/GenBank/DDBJ whole genome shotgun (WGS) entry which is preliminary data.</text>
</comment>